<dbReference type="InterPro" id="IPR005198">
    <property type="entry name" value="Glyco_hydro_76"/>
</dbReference>
<dbReference type="InterPro" id="IPR008928">
    <property type="entry name" value="6-hairpin_glycosidase_sf"/>
</dbReference>
<dbReference type="Pfam" id="PF03663">
    <property type="entry name" value="Glyco_hydro_76"/>
    <property type="match status" value="1"/>
</dbReference>
<dbReference type="SUPFAM" id="SSF48208">
    <property type="entry name" value="Six-hairpin glycosidases"/>
    <property type="match status" value="1"/>
</dbReference>
<evidence type="ECO:0000313" key="2">
    <source>
        <dbReference type="EMBL" id="EME53147.1"/>
    </source>
</evidence>
<dbReference type="Proteomes" id="UP000054226">
    <property type="component" value="Unassembled WGS sequence"/>
</dbReference>
<proteinExistence type="predicted"/>
<name>M2YE69_9PSEU</name>
<keyword evidence="1" id="KW-0732">Signal</keyword>
<keyword evidence="2" id="KW-0378">Hydrolase</keyword>
<reference evidence="2 3" key="1">
    <citation type="journal article" date="2013" name="Genome Announc.">
        <title>Draft Genome Sequence of Amycolatopsis decaplanina Strain DSM 44594T.</title>
        <authorList>
            <person name="Kaur N."/>
            <person name="Kumar S."/>
            <person name="Bala M."/>
            <person name="Raghava G.P."/>
            <person name="Mayilraj S."/>
        </authorList>
    </citation>
    <scope>NUCLEOTIDE SEQUENCE [LARGE SCALE GENOMIC DNA]</scope>
    <source>
        <strain evidence="2 3">DSM 44594</strain>
    </source>
</reference>
<protein>
    <submittedName>
        <fullName evidence="2">Glycosyl hydrolase, family 76</fullName>
    </submittedName>
</protein>
<dbReference type="Gene3D" id="1.50.10.20">
    <property type="match status" value="1"/>
</dbReference>
<dbReference type="PANTHER" id="PTHR47791:SF3">
    <property type="entry name" value="MEIOTICALLY UP-REGULATED GENE 191 PROTEIN"/>
    <property type="match status" value="1"/>
</dbReference>
<organism evidence="2 3">
    <name type="scientific">Amycolatopsis decaplanina DSM 44594</name>
    <dbReference type="NCBI Taxonomy" id="1284240"/>
    <lineage>
        <taxon>Bacteria</taxon>
        <taxon>Bacillati</taxon>
        <taxon>Actinomycetota</taxon>
        <taxon>Actinomycetes</taxon>
        <taxon>Pseudonocardiales</taxon>
        <taxon>Pseudonocardiaceae</taxon>
        <taxon>Amycolatopsis</taxon>
    </lineage>
</organism>
<dbReference type="EMBL" id="AOHO01000074">
    <property type="protein sequence ID" value="EME53147.1"/>
    <property type="molecule type" value="Genomic_DNA"/>
</dbReference>
<dbReference type="InterPro" id="IPR053169">
    <property type="entry name" value="MUG_Protein"/>
</dbReference>
<evidence type="ECO:0000256" key="1">
    <source>
        <dbReference type="SAM" id="SignalP"/>
    </source>
</evidence>
<feature type="chain" id="PRO_5004029796" evidence="1">
    <location>
        <begin position="23"/>
        <end position="482"/>
    </location>
</feature>
<gene>
    <name evidence="2" type="ORF">H074_32552</name>
</gene>
<comment type="caution">
    <text evidence="2">The sequence shown here is derived from an EMBL/GenBank/DDBJ whole genome shotgun (WGS) entry which is preliminary data.</text>
</comment>
<sequence length="482" mass="52475">MAALTLGSMWLTSLLVTTLTFALTPATTTPEPTVAATICAKYCDNRDPALAVGERRPGTATVWGRGITLHLSDGDDMGWGSIADGDPGDEVWLDRSFDGGRTWTGDSRIGDTKIPSGQRGWRTLMFNVDDPATHRFGALRACGKAGNRPEIACTPWFRTTVAANDRAEAAATALMQFYDNDTGLWQTTGWWNSANALTAILDYSTRTGSQNYRYAIGNTFDRNRGNDFTNSYIDDTGWWALAWIRAYDLTKDRRYLDTAVIAANYMYSYRDGTCGGGLWWSTAKTYKNAVTNELYVKVAASLHNRLPGDTVQLARAREVWDWFRASGMINGGDLINDGLNSTCANNGQAVWSYNQGIILGALVELNRATGDAALLTRARQLADASTTTSQLHSNGILRDPCESGDCGADGPSFKGAYARGLGELDRALAGRPYRAYLTRQANSTIANNRTSLDQHGLRWAGPGDRIDAARQHSALEVLTAAL</sequence>
<evidence type="ECO:0000313" key="3">
    <source>
        <dbReference type="Proteomes" id="UP000054226"/>
    </source>
</evidence>
<dbReference type="GO" id="GO:0005975">
    <property type="term" value="P:carbohydrate metabolic process"/>
    <property type="evidence" value="ECO:0007669"/>
    <property type="project" value="InterPro"/>
</dbReference>
<dbReference type="GO" id="GO:0016787">
    <property type="term" value="F:hydrolase activity"/>
    <property type="evidence" value="ECO:0007669"/>
    <property type="project" value="UniProtKB-KW"/>
</dbReference>
<dbReference type="PANTHER" id="PTHR47791">
    <property type="entry name" value="MEIOTICALLY UP-REGULATED GENE 191 PROTEIN"/>
    <property type="match status" value="1"/>
</dbReference>
<feature type="signal peptide" evidence="1">
    <location>
        <begin position="1"/>
        <end position="22"/>
    </location>
</feature>
<dbReference type="PATRIC" id="fig|1284240.4.peg.6637"/>
<keyword evidence="3" id="KW-1185">Reference proteome</keyword>
<accession>M2YE69</accession>
<dbReference type="AlphaFoldDB" id="M2YE69"/>